<evidence type="ECO:0000256" key="4">
    <source>
        <dbReference type="ARBA" id="ARBA00022785"/>
    </source>
</evidence>
<comment type="subcellular location">
    <subcellularLocation>
        <location evidence="5">Cytoplasm</location>
    </subcellularLocation>
</comment>
<evidence type="ECO:0000256" key="1">
    <source>
        <dbReference type="ARBA" id="ARBA00022490"/>
    </source>
</evidence>
<evidence type="ECO:0000313" key="6">
    <source>
        <dbReference type="EMBL" id="GAA4438797.1"/>
    </source>
</evidence>
<keyword evidence="1 5" id="KW-0963">Cytoplasm</keyword>
<sequence length="400" mass="44700">MLLSEFQYHLPDDRIARYPLPDRDRSKLLVYEAGRMVHSRFDRLSDYIPADTLLVFNDTKVIPARAIFQKSSGAKIELLMLHPEEPTRIVSEAMQVRHSCTWNCMVGNKKRWKEGDELVLHCDVGEETVAVRASWHDRERNLVTFSWNGDHPFVDVVVAIGSIPLPPYLGREAESADSDTYQTVYARQNGAVAAPTAGLHFTEDVLEGLAAKGVERAFVTLHVGAGTFQPIKAQNVREHDMHGEQLVFTKDLVSKVAAHQGRVVGVGTTSLRSLESLYWLGVGILEGDTALVVQQNAPYTDRILPTRRESLNAVLDFMEQRETATLIAETRIFITPGYRFRILDGLVTNFHQPGSTLILLIAAFVGSGWRAIYDSALAEGYRFLSYGDSSLIWTKNKDGA</sequence>
<evidence type="ECO:0000256" key="3">
    <source>
        <dbReference type="ARBA" id="ARBA00022691"/>
    </source>
</evidence>
<dbReference type="RefSeq" id="WP_345028463.1">
    <property type="nucleotide sequence ID" value="NZ_BAABEY010000020.1"/>
</dbReference>
<dbReference type="HAMAP" id="MF_00113">
    <property type="entry name" value="QueA"/>
    <property type="match status" value="1"/>
</dbReference>
<dbReference type="InterPro" id="IPR036100">
    <property type="entry name" value="QueA_sf"/>
</dbReference>
<comment type="pathway">
    <text evidence="5">tRNA modification; tRNA-queuosine biosynthesis.</text>
</comment>
<evidence type="ECO:0000256" key="2">
    <source>
        <dbReference type="ARBA" id="ARBA00022679"/>
    </source>
</evidence>
<dbReference type="Pfam" id="PF02547">
    <property type="entry name" value="Queuosine_synth"/>
    <property type="match status" value="1"/>
</dbReference>
<keyword evidence="3 5" id="KW-0949">S-adenosyl-L-methionine</keyword>
<keyword evidence="7" id="KW-1185">Reference proteome</keyword>
<gene>
    <name evidence="5" type="primary">queA</name>
    <name evidence="6" type="ORF">GCM10023091_19900</name>
</gene>
<comment type="similarity">
    <text evidence="5">Belongs to the QueA family.</text>
</comment>
<comment type="subunit">
    <text evidence="5">Monomer.</text>
</comment>
<dbReference type="Proteomes" id="UP001501508">
    <property type="component" value="Unassembled WGS sequence"/>
</dbReference>
<comment type="function">
    <text evidence="5">Transfers and isomerizes the ribose moiety from AdoMet to the 7-aminomethyl group of 7-deazaguanine (preQ1-tRNA) to give epoxyqueuosine (oQ-tRNA).</text>
</comment>
<dbReference type="PANTHER" id="PTHR30307">
    <property type="entry name" value="S-ADENOSYLMETHIONINE:TRNA RIBOSYLTRANSFERASE-ISOMERASE"/>
    <property type="match status" value="1"/>
</dbReference>
<dbReference type="Gene3D" id="3.40.1780.10">
    <property type="entry name" value="QueA-like"/>
    <property type="match status" value="1"/>
</dbReference>
<comment type="catalytic activity">
    <reaction evidence="5">
        <text>7-aminomethyl-7-carbaguanosine(34) in tRNA + S-adenosyl-L-methionine = epoxyqueuosine(34) in tRNA + adenine + L-methionine + 2 H(+)</text>
        <dbReference type="Rhea" id="RHEA:32155"/>
        <dbReference type="Rhea" id="RHEA-COMP:10342"/>
        <dbReference type="Rhea" id="RHEA-COMP:18582"/>
        <dbReference type="ChEBI" id="CHEBI:15378"/>
        <dbReference type="ChEBI" id="CHEBI:16708"/>
        <dbReference type="ChEBI" id="CHEBI:57844"/>
        <dbReference type="ChEBI" id="CHEBI:59789"/>
        <dbReference type="ChEBI" id="CHEBI:82833"/>
        <dbReference type="ChEBI" id="CHEBI:194443"/>
        <dbReference type="EC" id="2.4.99.17"/>
    </reaction>
</comment>
<dbReference type="InterPro" id="IPR003699">
    <property type="entry name" value="QueA"/>
</dbReference>
<organism evidence="6 7">
    <name type="scientific">Ravibacter arvi</name>
    <dbReference type="NCBI Taxonomy" id="2051041"/>
    <lineage>
        <taxon>Bacteria</taxon>
        <taxon>Pseudomonadati</taxon>
        <taxon>Bacteroidota</taxon>
        <taxon>Cytophagia</taxon>
        <taxon>Cytophagales</taxon>
        <taxon>Spirosomataceae</taxon>
        <taxon>Ravibacter</taxon>
    </lineage>
</organism>
<dbReference type="Gene3D" id="2.40.10.240">
    <property type="entry name" value="QueA-like"/>
    <property type="match status" value="1"/>
</dbReference>
<evidence type="ECO:0000256" key="5">
    <source>
        <dbReference type="HAMAP-Rule" id="MF_00113"/>
    </source>
</evidence>
<proteinExistence type="inferred from homology"/>
<dbReference type="PANTHER" id="PTHR30307:SF0">
    <property type="entry name" value="S-ADENOSYLMETHIONINE:TRNA RIBOSYLTRANSFERASE-ISOMERASE"/>
    <property type="match status" value="1"/>
</dbReference>
<dbReference type="InterPro" id="IPR042119">
    <property type="entry name" value="QueA_dom2"/>
</dbReference>
<name>A0ABP8LWI3_9BACT</name>
<protein>
    <recommendedName>
        <fullName evidence="5">S-adenosylmethionine:tRNA ribosyltransferase-isomerase</fullName>
        <ecNumber evidence="5">2.4.99.17</ecNumber>
    </recommendedName>
    <alternativeName>
        <fullName evidence="5">Queuosine biosynthesis protein QueA</fullName>
    </alternativeName>
</protein>
<reference evidence="7" key="1">
    <citation type="journal article" date="2019" name="Int. J. Syst. Evol. Microbiol.">
        <title>The Global Catalogue of Microorganisms (GCM) 10K type strain sequencing project: providing services to taxonomists for standard genome sequencing and annotation.</title>
        <authorList>
            <consortium name="The Broad Institute Genomics Platform"/>
            <consortium name="The Broad Institute Genome Sequencing Center for Infectious Disease"/>
            <person name="Wu L."/>
            <person name="Ma J."/>
        </authorList>
    </citation>
    <scope>NUCLEOTIDE SEQUENCE [LARGE SCALE GENOMIC DNA]</scope>
    <source>
        <strain evidence="7">JCM 31920</strain>
    </source>
</reference>
<accession>A0ABP8LWI3</accession>
<dbReference type="EMBL" id="BAABEY010000020">
    <property type="protein sequence ID" value="GAA4438797.1"/>
    <property type="molecule type" value="Genomic_DNA"/>
</dbReference>
<evidence type="ECO:0000313" key="7">
    <source>
        <dbReference type="Proteomes" id="UP001501508"/>
    </source>
</evidence>
<comment type="caution">
    <text evidence="6">The sequence shown here is derived from an EMBL/GenBank/DDBJ whole genome shotgun (WGS) entry which is preliminary data.</text>
</comment>
<dbReference type="SUPFAM" id="SSF111337">
    <property type="entry name" value="QueA-like"/>
    <property type="match status" value="1"/>
</dbReference>
<dbReference type="EC" id="2.4.99.17" evidence="5"/>
<keyword evidence="2 5" id="KW-0808">Transferase</keyword>
<keyword evidence="4 5" id="KW-0671">Queuosine biosynthesis</keyword>
<dbReference type="InterPro" id="IPR042118">
    <property type="entry name" value="QueA_dom1"/>
</dbReference>